<name>A0A0P6Y8B6_9CHLR</name>
<accession>A0A0P6Y8B6</accession>
<dbReference type="Proteomes" id="UP000050417">
    <property type="component" value="Unassembled WGS sequence"/>
</dbReference>
<gene>
    <name evidence="2" type="ORF">ADN00_08420</name>
</gene>
<dbReference type="InterPro" id="IPR049874">
    <property type="entry name" value="ROK_cs"/>
</dbReference>
<evidence type="ECO:0000313" key="2">
    <source>
        <dbReference type="EMBL" id="KPL77918.1"/>
    </source>
</evidence>
<protein>
    <recommendedName>
        <fullName evidence="4">HTH marR-type domain-containing protein</fullName>
    </recommendedName>
</protein>
<keyword evidence="3" id="KW-1185">Reference proteome</keyword>
<proteinExistence type="inferred from homology"/>
<dbReference type="CDD" id="cd24076">
    <property type="entry name" value="ASKHA_ATPase_ROK_BsXylR-like"/>
    <property type="match status" value="1"/>
</dbReference>
<evidence type="ECO:0008006" key="4">
    <source>
        <dbReference type="Google" id="ProtNLM"/>
    </source>
</evidence>
<dbReference type="SUPFAM" id="SSF53067">
    <property type="entry name" value="Actin-like ATPase domain"/>
    <property type="match status" value="1"/>
</dbReference>
<dbReference type="Gene3D" id="1.10.10.10">
    <property type="entry name" value="Winged helix-like DNA-binding domain superfamily/Winged helix DNA-binding domain"/>
    <property type="match status" value="1"/>
</dbReference>
<dbReference type="InterPro" id="IPR000600">
    <property type="entry name" value="ROK"/>
</dbReference>
<dbReference type="Pfam" id="PF00480">
    <property type="entry name" value="ROK"/>
    <property type="match status" value="1"/>
</dbReference>
<dbReference type="PANTHER" id="PTHR18964">
    <property type="entry name" value="ROK (REPRESSOR, ORF, KINASE) FAMILY"/>
    <property type="match status" value="1"/>
</dbReference>
<dbReference type="EMBL" id="LGCL01000021">
    <property type="protein sequence ID" value="KPL77918.1"/>
    <property type="molecule type" value="Genomic_DNA"/>
</dbReference>
<dbReference type="InterPro" id="IPR036388">
    <property type="entry name" value="WH-like_DNA-bd_sf"/>
</dbReference>
<organism evidence="2 3">
    <name type="scientific">Ornatilinea apprima</name>
    <dbReference type="NCBI Taxonomy" id="1134406"/>
    <lineage>
        <taxon>Bacteria</taxon>
        <taxon>Bacillati</taxon>
        <taxon>Chloroflexota</taxon>
        <taxon>Anaerolineae</taxon>
        <taxon>Anaerolineales</taxon>
        <taxon>Anaerolineaceae</taxon>
        <taxon>Ornatilinea</taxon>
    </lineage>
</organism>
<reference evidence="2 3" key="1">
    <citation type="submission" date="2015-07" db="EMBL/GenBank/DDBJ databases">
        <title>Genome sequence of Ornatilinea apprima DSM 23815.</title>
        <authorList>
            <person name="Hemp J."/>
            <person name="Ward L.M."/>
            <person name="Pace L.A."/>
            <person name="Fischer W.W."/>
        </authorList>
    </citation>
    <scope>NUCLEOTIDE SEQUENCE [LARGE SCALE GENOMIC DNA]</scope>
    <source>
        <strain evidence="2 3">P3M-1</strain>
    </source>
</reference>
<sequence length="379" mass="40085">MGGIARVDLARELNLTRAAVTSIIQDLSKAGLVREVGSQPSGRKPVVLEINPNFGKVIGIDLGATHMTLIVANYAGQVIREVETPLEINDGPQVCLTHVIRQVRQTLHDLGVPLSEVKAVGMGVPGPVVSEKGMVSSPPIMPNWDHFPIRDYMAEQLGVPVTLGNDAELGALGEWAYGAGRGEKVLAYIKVGTGIGAGLLIDGKIFHGATGTAGEIGHIVIDRKGPKCTCGNYGCLEAFAGGRAIARRAQDFVRKNQRSRLAEIQPVEAIRAKDVIAAARRGDLPAQQIIKEVGYAVGSALSSLVNLFNPSMIVVGGQVSQCGDLFLEPMRKAVDEKSLRVAADHVCIAAAYLGRRSSGIGAVVEALTIALHQFADDNE</sequence>
<dbReference type="SUPFAM" id="SSF46785">
    <property type="entry name" value="Winged helix' DNA-binding domain"/>
    <property type="match status" value="1"/>
</dbReference>
<dbReference type="STRING" id="1134406.ADN00_08420"/>
<evidence type="ECO:0000256" key="1">
    <source>
        <dbReference type="ARBA" id="ARBA00006479"/>
    </source>
</evidence>
<dbReference type="PROSITE" id="PS01125">
    <property type="entry name" value="ROK"/>
    <property type="match status" value="1"/>
</dbReference>
<comment type="caution">
    <text evidence="2">The sequence shown here is derived from an EMBL/GenBank/DDBJ whole genome shotgun (WGS) entry which is preliminary data.</text>
</comment>
<dbReference type="PANTHER" id="PTHR18964:SF173">
    <property type="entry name" value="GLUCOKINASE"/>
    <property type="match status" value="1"/>
</dbReference>
<comment type="similarity">
    <text evidence="1">Belongs to the ROK (NagC/XylR) family.</text>
</comment>
<dbReference type="InterPro" id="IPR043129">
    <property type="entry name" value="ATPase_NBD"/>
</dbReference>
<evidence type="ECO:0000313" key="3">
    <source>
        <dbReference type="Proteomes" id="UP000050417"/>
    </source>
</evidence>
<dbReference type="Gene3D" id="3.30.420.40">
    <property type="match status" value="2"/>
</dbReference>
<dbReference type="AlphaFoldDB" id="A0A0P6Y8B6"/>
<dbReference type="InterPro" id="IPR036390">
    <property type="entry name" value="WH_DNA-bd_sf"/>
</dbReference>